<evidence type="ECO:0000256" key="4">
    <source>
        <dbReference type="ARBA" id="ARBA00022598"/>
    </source>
</evidence>
<accession>A0A0M2SN92</accession>
<dbReference type="InterPro" id="IPR004101">
    <property type="entry name" value="Mur_ligase_C"/>
</dbReference>
<dbReference type="STRING" id="1432562.WN59_02275"/>
<evidence type="ECO:0000256" key="10">
    <source>
        <dbReference type="ARBA" id="ARBA00047493"/>
    </source>
</evidence>
<dbReference type="PANTHER" id="PTHR11136:SF0">
    <property type="entry name" value="DIHYDROFOLATE SYNTHETASE-RELATED"/>
    <property type="match status" value="1"/>
</dbReference>
<dbReference type="NCBIfam" id="TIGR01499">
    <property type="entry name" value="folC"/>
    <property type="match status" value="1"/>
</dbReference>
<dbReference type="RefSeq" id="WP_046511908.1">
    <property type="nucleotide sequence ID" value="NZ_LAYZ01000001.1"/>
</dbReference>
<dbReference type="AlphaFoldDB" id="A0A0M2SN92"/>
<reference evidence="14 15" key="1">
    <citation type="submission" date="2015-04" db="EMBL/GenBank/DDBJ databases">
        <title>Taxonomic description and genome sequence of Salinicoccus sediminis sp. nov., a novel hyper halotolerant bacterium isolated from marine sediment.</title>
        <authorList>
            <person name="Mathan Kumar R."/>
            <person name="Kaur G."/>
            <person name="Kumar N."/>
            <person name="Kumar A."/>
            <person name="Singh N.K."/>
            <person name="Kaur N."/>
            <person name="Mayilraj S."/>
        </authorList>
    </citation>
    <scope>NUCLEOTIDE SEQUENCE [LARGE SCALE GENOMIC DNA]</scope>
    <source>
        <strain evidence="14 15">SV-16</strain>
    </source>
</reference>
<keyword evidence="8" id="KW-0460">Magnesium</keyword>
<dbReference type="InterPro" id="IPR036565">
    <property type="entry name" value="Mur-like_cat_sf"/>
</dbReference>
<dbReference type="Gene3D" id="3.90.190.20">
    <property type="entry name" value="Mur ligase, C-terminal domain"/>
    <property type="match status" value="1"/>
</dbReference>
<dbReference type="Gene3D" id="3.40.1190.10">
    <property type="entry name" value="Mur-like, catalytic domain"/>
    <property type="match status" value="1"/>
</dbReference>
<dbReference type="PANTHER" id="PTHR11136">
    <property type="entry name" value="FOLYLPOLYGLUTAMATE SYNTHASE-RELATED"/>
    <property type="match status" value="1"/>
</dbReference>
<evidence type="ECO:0000313" key="14">
    <source>
        <dbReference type="EMBL" id="KKK35673.1"/>
    </source>
</evidence>
<proteinExistence type="inferred from homology"/>
<evidence type="ECO:0000256" key="1">
    <source>
        <dbReference type="ARBA" id="ARBA00001946"/>
    </source>
</evidence>
<keyword evidence="15" id="KW-1185">Reference proteome</keyword>
<feature type="domain" description="Mur ligase central" evidence="13">
    <location>
        <begin position="44"/>
        <end position="269"/>
    </location>
</feature>
<evidence type="ECO:0000313" key="15">
    <source>
        <dbReference type="Proteomes" id="UP000034287"/>
    </source>
</evidence>
<comment type="catalytic activity">
    <reaction evidence="10">
        <text>(6S)-5,6,7,8-tetrahydrofolyl-(gamma-L-Glu)(n) + L-glutamate + ATP = (6S)-5,6,7,8-tetrahydrofolyl-(gamma-L-Glu)(n+1) + ADP + phosphate + H(+)</text>
        <dbReference type="Rhea" id="RHEA:10580"/>
        <dbReference type="Rhea" id="RHEA-COMP:14738"/>
        <dbReference type="Rhea" id="RHEA-COMP:14740"/>
        <dbReference type="ChEBI" id="CHEBI:15378"/>
        <dbReference type="ChEBI" id="CHEBI:29985"/>
        <dbReference type="ChEBI" id="CHEBI:30616"/>
        <dbReference type="ChEBI" id="CHEBI:43474"/>
        <dbReference type="ChEBI" id="CHEBI:141005"/>
        <dbReference type="ChEBI" id="CHEBI:456216"/>
        <dbReference type="EC" id="6.3.2.17"/>
    </reaction>
</comment>
<dbReference type="GO" id="GO:0008841">
    <property type="term" value="F:dihydrofolate synthase activity"/>
    <property type="evidence" value="ECO:0007669"/>
    <property type="project" value="TreeGrafter"/>
</dbReference>
<dbReference type="FunFam" id="3.40.1190.10:FF:000011">
    <property type="entry name" value="Folylpolyglutamate synthase/dihydrofolate synthase"/>
    <property type="match status" value="1"/>
</dbReference>
<dbReference type="GO" id="GO:0005524">
    <property type="term" value="F:ATP binding"/>
    <property type="evidence" value="ECO:0007669"/>
    <property type="project" value="UniProtKB-KW"/>
</dbReference>
<name>A0A0M2SN92_9STAP</name>
<dbReference type="GO" id="GO:0005737">
    <property type="term" value="C:cytoplasm"/>
    <property type="evidence" value="ECO:0007669"/>
    <property type="project" value="TreeGrafter"/>
</dbReference>
<dbReference type="GO" id="GO:0004326">
    <property type="term" value="F:tetrahydrofolylpolyglutamate synthase activity"/>
    <property type="evidence" value="ECO:0007669"/>
    <property type="project" value="UniProtKB-EC"/>
</dbReference>
<dbReference type="EC" id="6.3.2.17" evidence="3"/>
<keyword evidence="6 11" id="KW-0547">Nucleotide-binding</keyword>
<evidence type="ECO:0000256" key="5">
    <source>
        <dbReference type="ARBA" id="ARBA00022723"/>
    </source>
</evidence>
<keyword evidence="7 11" id="KW-0067">ATP-binding</keyword>
<evidence type="ECO:0000259" key="12">
    <source>
        <dbReference type="Pfam" id="PF02875"/>
    </source>
</evidence>
<feature type="domain" description="Mur ligase C-terminal" evidence="12">
    <location>
        <begin position="297"/>
        <end position="409"/>
    </location>
</feature>
<dbReference type="PATRIC" id="fig|1432562.3.peg.469"/>
<protein>
    <recommendedName>
        <fullName evidence="3">tetrahydrofolate synthase</fullName>
        <ecNumber evidence="3">6.3.2.17</ecNumber>
    </recommendedName>
    <alternativeName>
        <fullName evidence="9">Tetrahydrofolylpolyglutamate synthase</fullName>
    </alternativeName>
</protein>
<evidence type="ECO:0000256" key="6">
    <source>
        <dbReference type="ARBA" id="ARBA00022741"/>
    </source>
</evidence>
<dbReference type="InterPro" id="IPR001645">
    <property type="entry name" value="Folylpolyglutamate_synth"/>
</dbReference>
<organism evidence="14 15">
    <name type="scientific">Salinicoccus sediminis</name>
    <dbReference type="NCBI Taxonomy" id="1432562"/>
    <lineage>
        <taxon>Bacteria</taxon>
        <taxon>Bacillati</taxon>
        <taxon>Bacillota</taxon>
        <taxon>Bacilli</taxon>
        <taxon>Bacillales</taxon>
        <taxon>Staphylococcaceae</taxon>
        <taxon>Salinicoccus</taxon>
    </lineage>
</organism>
<evidence type="ECO:0000259" key="13">
    <source>
        <dbReference type="Pfam" id="PF08245"/>
    </source>
</evidence>
<dbReference type="Pfam" id="PF08245">
    <property type="entry name" value="Mur_ligase_M"/>
    <property type="match status" value="1"/>
</dbReference>
<evidence type="ECO:0000256" key="9">
    <source>
        <dbReference type="ARBA" id="ARBA00030592"/>
    </source>
</evidence>
<dbReference type="InterPro" id="IPR013221">
    <property type="entry name" value="Mur_ligase_cen"/>
</dbReference>
<comment type="cofactor">
    <cofactor evidence="1">
        <name>Mg(2+)</name>
        <dbReference type="ChEBI" id="CHEBI:18420"/>
    </cofactor>
</comment>
<keyword evidence="4 11" id="KW-0436">Ligase</keyword>
<evidence type="ECO:0000256" key="7">
    <source>
        <dbReference type="ARBA" id="ARBA00022840"/>
    </source>
</evidence>
<gene>
    <name evidence="14" type="ORF">WN59_02275</name>
</gene>
<dbReference type="Proteomes" id="UP000034287">
    <property type="component" value="Unassembled WGS sequence"/>
</dbReference>
<sequence length="423" mass="47765">MNYKDSLDWIHERIKFGIKPGVRRMEWMLGRIGNPEKNINGIHVVGTNGKGSTVSYMRSALNHNDYSVGTFTSPYIETFNERISVDGRAISDDDIVRLVEIVRPVSEDMERETDLGTATEFEIITMMMFVYFGRLRSVDFVIVEAGLGAKNDSTNVFGPIMTVLTSIGLDHTNILGDTLLDIAKDKSGVIKPGIPLVFSVKDDSARDYIHKVLDDNHARGIELGRDIILIRDAEEGEFQFQYGQYDFPDIQLKMAGRHQEENAALAIAALLELHDNDKAMLDFNKLIHGIEAMTWPGRIEKIQDKPLIILDGAHNNEAVGALVDTIRENYSDRKISVLFSAIEGKPLASMVDMLSGIADEFHVTHFDFPKALSMKEIYETVNHPDKHKVSDYRRFMEEFDGDMLLVTGSLYFISEVKQHFNSK</sequence>
<dbReference type="SUPFAM" id="SSF53244">
    <property type="entry name" value="MurD-like peptide ligases, peptide-binding domain"/>
    <property type="match status" value="1"/>
</dbReference>
<comment type="similarity">
    <text evidence="2 11">Belongs to the folylpolyglutamate synthase family.</text>
</comment>
<dbReference type="OrthoDB" id="9809356at2"/>
<evidence type="ECO:0000256" key="2">
    <source>
        <dbReference type="ARBA" id="ARBA00008276"/>
    </source>
</evidence>
<dbReference type="PIRSF" id="PIRSF001563">
    <property type="entry name" value="Folylpolyglu_synth"/>
    <property type="match status" value="1"/>
</dbReference>
<dbReference type="GO" id="GO:0046872">
    <property type="term" value="F:metal ion binding"/>
    <property type="evidence" value="ECO:0007669"/>
    <property type="project" value="UniProtKB-KW"/>
</dbReference>
<dbReference type="SUPFAM" id="SSF53623">
    <property type="entry name" value="MurD-like peptide ligases, catalytic domain"/>
    <property type="match status" value="1"/>
</dbReference>
<evidence type="ECO:0000256" key="8">
    <source>
        <dbReference type="ARBA" id="ARBA00022842"/>
    </source>
</evidence>
<dbReference type="Pfam" id="PF02875">
    <property type="entry name" value="Mur_ligase_C"/>
    <property type="match status" value="1"/>
</dbReference>
<comment type="caution">
    <text evidence="14">The sequence shown here is derived from an EMBL/GenBank/DDBJ whole genome shotgun (WGS) entry which is preliminary data.</text>
</comment>
<evidence type="ECO:0000256" key="3">
    <source>
        <dbReference type="ARBA" id="ARBA00013025"/>
    </source>
</evidence>
<dbReference type="InterPro" id="IPR036615">
    <property type="entry name" value="Mur_ligase_C_dom_sf"/>
</dbReference>
<dbReference type="EMBL" id="LAYZ01000001">
    <property type="protein sequence ID" value="KKK35673.1"/>
    <property type="molecule type" value="Genomic_DNA"/>
</dbReference>
<keyword evidence="5" id="KW-0479">Metal-binding</keyword>
<evidence type="ECO:0000256" key="11">
    <source>
        <dbReference type="PIRNR" id="PIRNR001563"/>
    </source>
</evidence>